<dbReference type="EMBL" id="JAWHQM010000030">
    <property type="protein sequence ID" value="KAK5633103.1"/>
    <property type="molecule type" value="Genomic_DNA"/>
</dbReference>
<protein>
    <submittedName>
        <fullName evidence="1">Uncharacterized protein</fullName>
    </submittedName>
</protein>
<reference evidence="1 2" key="1">
    <citation type="submission" date="2023-10" db="EMBL/GenBank/DDBJ databases">
        <title>Draft genome sequence of Xylaria bambusicola isolate GMP-LS, the root and basal stem rot pathogen of sugarcane in Indonesia.</title>
        <authorList>
            <person name="Selvaraj P."/>
            <person name="Muralishankar V."/>
            <person name="Muruganantham S."/>
            <person name="Sp S."/>
            <person name="Haryani S."/>
            <person name="Lau K.J.X."/>
            <person name="Naqvi N.I."/>
        </authorList>
    </citation>
    <scope>NUCLEOTIDE SEQUENCE [LARGE SCALE GENOMIC DNA]</scope>
    <source>
        <strain evidence="1">GMP-LS</strain>
    </source>
</reference>
<comment type="caution">
    <text evidence="1">The sequence shown here is derived from an EMBL/GenBank/DDBJ whole genome shotgun (WGS) entry which is preliminary data.</text>
</comment>
<dbReference type="AlphaFoldDB" id="A0AAN7UNP0"/>
<name>A0AAN7UNP0_9PEZI</name>
<organism evidence="1 2">
    <name type="scientific">Xylaria bambusicola</name>
    <dbReference type="NCBI Taxonomy" id="326684"/>
    <lineage>
        <taxon>Eukaryota</taxon>
        <taxon>Fungi</taxon>
        <taxon>Dikarya</taxon>
        <taxon>Ascomycota</taxon>
        <taxon>Pezizomycotina</taxon>
        <taxon>Sordariomycetes</taxon>
        <taxon>Xylariomycetidae</taxon>
        <taxon>Xylariales</taxon>
        <taxon>Xylariaceae</taxon>
        <taxon>Xylaria</taxon>
    </lineage>
</organism>
<evidence type="ECO:0000313" key="2">
    <source>
        <dbReference type="Proteomes" id="UP001305414"/>
    </source>
</evidence>
<dbReference type="Proteomes" id="UP001305414">
    <property type="component" value="Unassembled WGS sequence"/>
</dbReference>
<evidence type="ECO:0000313" key="1">
    <source>
        <dbReference type="EMBL" id="KAK5633103.1"/>
    </source>
</evidence>
<proteinExistence type="predicted"/>
<accession>A0AAN7UNP0</accession>
<keyword evidence="2" id="KW-1185">Reference proteome</keyword>
<gene>
    <name evidence="1" type="ORF">RRF57_008817</name>
</gene>
<sequence>MASSQQNIAESLAPFRPGDMFDLPMPGVAYFPNHPLTQQLNQDCTEDAVERFKDIWPNGVAQRILHHLRRRQHIPWLLSSHASTMLSRRSGYAI</sequence>